<comment type="caution">
    <text evidence="1">The sequence shown here is derived from an EMBL/GenBank/DDBJ whole genome shotgun (WGS) entry which is preliminary data.</text>
</comment>
<evidence type="ECO:0000313" key="1">
    <source>
        <dbReference type="EMBL" id="KKN36754.1"/>
    </source>
</evidence>
<dbReference type="AlphaFoldDB" id="A0A0F9Q2N7"/>
<proteinExistence type="predicted"/>
<gene>
    <name evidence="1" type="ORF">LCGC14_0770600</name>
</gene>
<organism evidence="1">
    <name type="scientific">marine sediment metagenome</name>
    <dbReference type="NCBI Taxonomy" id="412755"/>
    <lineage>
        <taxon>unclassified sequences</taxon>
        <taxon>metagenomes</taxon>
        <taxon>ecological metagenomes</taxon>
    </lineage>
</organism>
<reference evidence="1" key="1">
    <citation type="journal article" date="2015" name="Nature">
        <title>Complex archaea that bridge the gap between prokaryotes and eukaryotes.</title>
        <authorList>
            <person name="Spang A."/>
            <person name="Saw J.H."/>
            <person name="Jorgensen S.L."/>
            <person name="Zaremba-Niedzwiedzka K."/>
            <person name="Martijn J."/>
            <person name="Lind A.E."/>
            <person name="van Eijk R."/>
            <person name="Schleper C."/>
            <person name="Guy L."/>
            <person name="Ettema T.J."/>
        </authorList>
    </citation>
    <scope>NUCLEOTIDE SEQUENCE</scope>
</reference>
<accession>A0A0F9Q2N7</accession>
<name>A0A0F9Q2N7_9ZZZZ</name>
<protein>
    <submittedName>
        <fullName evidence="1">Uncharacterized protein</fullName>
    </submittedName>
</protein>
<sequence>MSKYGCKEHYWKYERGCAVCHGCGLVNDEDLQLVRSFKQFEDLKTKTFKVGSLTRRALRLDKSIKNKIKKNYLLNGFLDVLKEIDISIVQKQLILNHVKKLNPNNVKDVFDYFILTIIKFEIPITNKALLRVINNLQTTTKGIAKRSFEGYKYIQRNYEWYIWQLLSKLDFLTDIEKTTIYKRVRKQYLFIMNKTIGIDPTAFIGCLCYHIVKELYGNKDKNNYVNTRKRSVGYFNTNLGSYYNYKKRGYLNTKTD</sequence>
<dbReference type="EMBL" id="LAZR01001945">
    <property type="protein sequence ID" value="KKN36754.1"/>
    <property type="molecule type" value="Genomic_DNA"/>
</dbReference>